<name>A0ABR1AZT7_POLSC</name>
<feature type="region of interest" description="Disordered" evidence="1">
    <location>
        <begin position="221"/>
        <end position="240"/>
    </location>
</feature>
<keyword evidence="2" id="KW-0732">Signal</keyword>
<feature type="region of interest" description="Disordered" evidence="1">
    <location>
        <begin position="400"/>
        <end position="428"/>
    </location>
</feature>
<evidence type="ECO:0000256" key="1">
    <source>
        <dbReference type="SAM" id="MobiDB-lite"/>
    </source>
</evidence>
<accession>A0ABR1AZT7</accession>
<feature type="chain" id="PRO_5046852735" evidence="2">
    <location>
        <begin position="27"/>
        <end position="712"/>
    </location>
</feature>
<feature type="compositionally biased region" description="Polar residues" evidence="1">
    <location>
        <begin position="77"/>
        <end position="87"/>
    </location>
</feature>
<evidence type="ECO:0000256" key="2">
    <source>
        <dbReference type="SAM" id="SignalP"/>
    </source>
</evidence>
<evidence type="ECO:0000313" key="3">
    <source>
        <dbReference type="EMBL" id="KAK6632090.1"/>
    </source>
</evidence>
<gene>
    <name evidence="3" type="ORF">RUM44_007120</name>
</gene>
<sequence>MFSYSKSLAFSISWILYLMVVEPACSRASLSSISNASRRTRRSSRTSSAAGDCPTASRYSNRYTDVNDAKLKVRSGRYNSRLNTNPGKSEAKKVTKPHRPTFNSLQNTVVLAPFYTLKKCFQTKLLDLYSQERVKKLNKVKLAKKQNVSFEYDVLEVKKPFVAKTISRKEAAKKKKLAAAKSKNKRETRSQSYCQCDKSTSKAAKQANKIYAQNLREQRCGLRSSRPQVQGTTVPPSTQMPLHIYDTQINTNKTNHTAIPPLTSENYRLGYTTKSNEHLPVEGTSQSVSNVSSQVDSWETFSDSLSLREEHMEGSLALSTTSFDSCLEQTSKSALDASQGYKPYRYNTRYRDLGGVTQIGMEPPVEFPPTSQVDQSRHLIMSSDVKHSDDRITDFMDREPQSHGVDRTDIPENLHPLPHLSRTKRKKSPMEIIPSISNNYYLRSIRDVVTDTEEHRKQAAQNHEQGGLNHAMSPSTSQRVLNQTSRKQVSQNTNMAMSSATEKNLESCWKNISNKQQQQPEKETRFILMPQTKTLEESSSQTEDVSTPHQSKMSYDINKVTAPQGQETGKHSGIVLRESHSGLMQQIKSNASAAAQESPKRSQSKVDNKPEERISKEEMRARDSFWNGNLPAIGTDEENGNDMQALPMVEEARYHSPLSTDVISRKPQDNVTNFIFGPKNSSVHLGESCKYPFGLNWVYSDEDDSNHGDRLY</sequence>
<keyword evidence="4" id="KW-1185">Reference proteome</keyword>
<proteinExistence type="predicted"/>
<feature type="region of interest" description="Disordered" evidence="1">
    <location>
        <begin position="452"/>
        <end position="502"/>
    </location>
</feature>
<protein>
    <submittedName>
        <fullName evidence="3">Uncharacterized protein</fullName>
    </submittedName>
</protein>
<comment type="caution">
    <text evidence="3">The sequence shown here is derived from an EMBL/GenBank/DDBJ whole genome shotgun (WGS) entry which is preliminary data.</text>
</comment>
<feature type="compositionally biased region" description="Basic and acidic residues" evidence="1">
    <location>
        <begin position="400"/>
        <end position="412"/>
    </location>
</feature>
<feature type="signal peptide" evidence="2">
    <location>
        <begin position="1"/>
        <end position="26"/>
    </location>
</feature>
<reference evidence="3 4" key="1">
    <citation type="submission" date="2023-09" db="EMBL/GenBank/DDBJ databases">
        <title>Genomes of two closely related lineages of the louse Polyplax serrata with different host specificities.</title>
        <authorList>
            <person name="Martinu J."/>
            <person name="Tarabai H."/>
            <person name="Stefka J."/>
            <person name="Hypsa V."/>
        </authorList>
    </citation>
    <scope>NUCLEOTIDE SEQUENCE [LARGE SCALE GENOMIC DNA]</scope>
    <source>
        <strain evidence="3">98ZLc_SE</strain>
    </source>
</reference>
<dbReference type="Proteomes" id="UP001359485">
    <property type="component" value="Unassembled WGS sequence"/>
</dbReference>
<evidence type="ECO:0000313" key="4">
    <source>
        <dbReference type="Proteomes" id="UP001359485"/>
    </source>
</evidence>
<feature type="compositionally biased region" description="Basic and acidic residues" evidence="1">
    <location>
        <begin position="598"/>
        <end position="623"/>
    </location>
</feature>
<organism evidence="3 4">
    <name type="scientific">Polyplax serrata</name>
    <name type="common">Common mouse louse</name>
    <dbReference type="NCBI Taxonomy" id="468196"/>
    <lineage>
        <taxon>Eukaryota</taxon>
        <taxon>Metazoa</taxon>
        <taxon>Ecdysozoa</taxon>
        <taxon>Arthropoda</taxon>
        <taxon>Hexapoda</taxon>
        <taxon>Insecta</taxon>
        <taxon>Pterygota</taxon>
        <taxon>Neoptera</taxon>
        <taxon>Paraneoptera</taxon>
        <taxon>Psocodea</taxon>
        <taxon>Troctomorpha</taxon>
        <taxon>Phthiraptera</taxon>
        <taxon>Anoplura</taxon>
        <taxon>Polyplacidae</taxon>
        <taxon>Polyplax</taxon>
    </lineage>
</organism>
<feature type="region of interest" description="Disordered" evidence="1">
    <location>
        <begin position="532"/>
        <end position="552"/>
    </location>
</feature>
<feature type="compositionally biased region" description="Polar residues" evidence="1">
    <location>
        <begin position="225"/>
        <end position="240"/>
    </location>
</feature>
<dbReference type="EMBL" id="JAWJWF010000005">
    <property type="protein sequence ID" value="KAK6632090.1"/>
    <property type="molecule type" value="Genomic_DNA"/>
</dbReference>
<feature type="region of interest" description="Disordered" evidence="1">
    <location>
        <begin position="35"/>
        <end position="56"/>
    </location>
</feature>
<feature type="compositionally biased region" description="Polar residues" evidence="1">
    <location>
        <begin position="472"/>
        <end position="502"/>
    </location>
</feature>
<feature type="region of interest" description="Disordered" evidence="1">
    <location>
        <begin position="76"/>
        <end position="99"/>
    </location>
</feature>
<feature type="region of interest" description="Disordered" evidence="1">
    <location>
        <begin position="587"/>
        <end position="628"/>
    </location>
</feature>